<gene>
    <name evidence="1" type="ORF">DIC66_08575</name>
</gene>
<accession>A0A3E1RCU7</accession>
<organism evidence="1 2">
    <name type="scientific">Rhodoferax lacus</name>
    <dbReference type="NCBI Taxonomy" id="2184758"/>
    <lineage>
        <taxon>Bacteria</taxon>
        <taxon>Pseudomonadati</taxon>
        <taxon>Pseudomonadota</taxon>
        <taxon>Betaproteobacteria</taxon>
        <taxon>Burkholderiales</taxon>
        <taxon>Comamonadaceae</taxon>
        <taxon>Rhodoferax</taxon>
    </lineage>
</organism>
<dbReference type="AlphaFoldDB" id="A0A3E1RCU7"/>
<dbReference type="InterPro" id="IPR038128">
    <property type="entry name" value="Gamma_PGA_hydro_sf"/>
</dbReference>
<sequence>MAGKGKTRGNRPCALPLTVAAMADRYPSYHALRQNEVEGRDYAIAVQQRQSRVAILAPHGGFIETGTTAIAAAIAADVLSYYSFCGLKPGNNQDLHITSTCFDEPRCHALIATAHSVLTVHGEKSSRDVVFLGGLDEALGTHLERTLGACGFAVEPHHNPRLQGRHAQNICNLGQSGRGVQLELSRGLRSSLFLDHNSAAGLVATPRLQVFAQAVRQGIQECYAGTRTA</sequence>
<proteinExistence type="predicted"/>
<protein>
    <submittedName>
        <fullName evidence="1">Replication protein</fullName>
    </submittedName>
</protein>
<evidence type="ECO:0000313" key="2">
    <source>
        <dbReference type="Proteomes" id="UP000260665"/>
    </source>
</evidence>
<dbReference type="InterPro" id="IPR008585">
    <property type="entry name" value="Gamma_PGA_hydro"/>
</dbReference>
<keyword evidence="2" id="KW-1185">Reference proteome</keyword>
<dbReference type="Pfam" id="PF05908">
    <property type="entry name" value="Gamma_PGA_hydro"/>
    <property type="match status" value="1"/>
</dbReference>
<dbReference type="EMBL" id="QFZK01000004">
    <property type="protein sequence ID" value="RFO97185.1"/>
    <property type="molecule type" value="Genomic_DNA"/>
</dbReference>
<evidence type="ECO:0000313" key="1">
    <source>
        <dbReference type="EMBL" id="RFO97185.1"/>
    </source>
</evidence>
<comment type="caution">
    <text evidence="1">The sequence shown here is derived from an EMBL/GenBank/DDBJ whole genome shotgun (WGS) entry which is preliminary data.</text>
</comment>
<name>A0A3E1RCU7_9BURK</name>
<dbReference type="Proteomes" id="UP000260665">
    <property type="component" value="Unassembled WGS sequence"/>
</dbReference>
<dbReference type="Gene3D" id="3.40.630.100">
    <property type="entry name" value="Poly-gamma-glutamate hydrolase, zinc-binding motif"/>
    <property type="match status" value="1"/>
</dbReference>
<reference evidence="1 2" key="1">
    <citation type="submission" date="2018-05" db="EMBL/GenBank/DDBJ databases">
        <title>Rhodoferax soyangensis sp.nov., isolated from an oligotrophic freshwater lake.</title>
        <authorList>
            <person name="Park M."/>
        </authorList>
    </citation>
    <scope>NUCLEOTIDE SEQUENCE [LARGE SCALE GENOMIC DNA]</scope>
    <source>
        <strain evidence="1 2">IMCC26218</strain>
    </source>
</reference>